<gene>
    <name evidence="1" type="ORF">EIK76_13000</name>
</gene>
<dbReference type="OrthoDB" id="6465020at2"/>
<dbReference type="EMBL" id="RRCF01000003">
    <property type="protein sequence ID" value="RRJ20431.1"/>
    <property type="molecule type" value="Genomic_DNA"/>
</dbReference>
<dbReference type="RefSeq" id="WP_046519783.1">
    <property type="nucleotide sequence ID" value="NZ_LAVS01000017.1"/>
</dbReference>
<evidence type="ECO:0000313" key="2">
    <source>
        <dbReference type="Proteomes" id="UP000276260"/>
    </source>
</evidence>
<comment type="caution">
    <text evidence="1">The sequence shown here is derived from an EMBL/GenBank/DDBJ whole genome shotgun (WGS) entry which is preliminary data.</text>
</comment>
<dbReference type="Proteomes" id="UP000276260">
    <property type="component" value="Unassembled WGS sequence"/>
</dbReference>
<accession>A0A3P3QH46</accession>
<dbReference type="InterPro" id="IPR036692">
    <property type="entry name" value="Shew3726-like_sf"/>
</dbReference>
<dbReference type="AlphaFoldDB" id="A0A3P3QH46"/>
<dbReference type="SUPFAM" id="SSF160272">
    <property type="entry name" value="Shew3726-like"/>
    <property type="match status" value="1"/>
</dbReference>
<dbReference type="Gene3D" id="3.30.160.140">
    <property type="entry name" value="Shew3726-like"/>
    <property type="match status" value="1"/>
</dbReference>
<name>A0A3P3QH46_9GAMM</name>
<organism evidence="1 2">
    <name type="scientific">Rheinheimera mesophila</name>
    <dbReference type="NCBI Taxonomy" id="1547515"/>
    <lineage>
        <taxon>Bacteria</taxon>
        <taxon>Pseudomonadati</taxon>
        <taxon>Pseudomonadota</taxon>
        <taxon>Gammaproteobacteria</taxon>
        <taxon>Chromatiales</taxon>
        <taxon>Chromatiaceae</taxon>
        <taxon>Rheinheimera</taxon>
    </lineage>
</organism>
<proteinExistence type="predicted"/>
<sequence>MNQQLIFNHDFSFDENTDSVRCSCLAAGMRLHIYIKKPQGWDNQSWLEQIKEDCFYWEEQIEEAAKADRFNEDGVLYLDGSA</sequence>
<keyword evidence="2" id="KW-1185">Reference proteome</keyword>
<protein>
    <submittedName>
        <fullName evidence="1">DUF1488 domain-containing protein</fullName>
    </submittedName>
</protein>
<reference evidence="1 2" key="1">
    <citation type="submission" date="2018-11" db="EMBL/GenBank/DDBJ databases">
        <title>Draft genome analysis of Rheinheimera mesophila isolated from an industrial waste site.</title>
        <authorList>
            <person name="Yu Q."/>
            <person name="Qi Y."/>
            <person name="Zhang H."/>
            <person name="Lu Y."/>
            <person name="Pu J."/>
        </authorList>
    </citation>
    <scope>NUCLEOTIDE SEQUENCE [LARGE SCALE GENOMIC DNA]</scope>
    <source>
        <strain evidence="1 2">IITR13</strain>
    </source>
</reference>
<evidence type="ECO:0000313" key="1">
    <source>
        <dbReference type="EMBL" id="RRJ20431.1"/>
    </source>
</evidence>